<dbReference type="SUPFAM" id="SSF48065">
    <property type="entry name" value="DBL homology domain (DH-domain)"/>
    <property type="match status" value="1"/>
</dbReference>
<reference evidence="3 4" key="1">
    <citation type="submission" date="2016-07" db="EMBL/GenBank/DDBJ databases">
        <title>Pervasive Adenine N6-methylation of Active Genes in Fungi.</title>
        <authorList>
            <consortium name="DOE Joint Genome Institute"/>
            <person name="Mondo S.J."/>
            <person name="Dannebaum R.O."/>
            <person name="Kuo R.C."/>
            <person name="Labutti K."/>
            <person name="Haridas S."/>
            <person name="Kuo A."/>
            <person name="Salamov A."/>
            <person name="Ahrendt S.R."/>
            <person name="Lipzen A."/>
            <person name="Sullivan W."/>
            <person name="Andreopoulos W.B."/>
            <person name="Clum A."/>
            <person name="Lindquist E."/>
            <person name="Daum C."/>
            <person name="Ramamoorthy G.K."/>
            <person name="Gryganskyi A."/>
            <person name="Culley D."/>
            <person name="Magnuson J.K."/>
            <person name="James T.Y."/>
            <person name="O'Malley M.A."/>
            <person name="Stajich J.E."/>
            <person name="Spatafora J.W."/>
            <person name="Visel A."/>
            <person name="Grigoriev I.V."/>
        </authorList>
    </citation>
    <scope>NUCLEOTIDE SEQUENCE [LARGE SCALE GENOMIC DNA]</scope>
    <source>
        <strain evidence="3 4">CBS 129021</strain>
    </source>
</reference>
<accession>A0A1Y2EJ87</accession>
<dbReference type="GO" id="GO:0005634">
    <property type="term" value="C:nucleus"/>
    <property type="evidence" value="ECO:0007669"/>
    <property type="project" value="TreeGrafter"/>
</dbReference>
<dbReference type="RefSeq" id="XP_040720976.1">
    <property type="nucleotide sequence ID" value="XM_040865766.1"/>
</dbReference>
<dbReference type="InterPro" id="IPR010481">
    <property type="entry name" value="Cdc24/Scd1_N"/>
</dbReference>
<dbReference type="Pfam" id="PF06395">
    <property type="entry name" value="CDC24"/>
    <property type="match status" value="1"/>
</dbReference>
<keyword evidence="4" id="KW-1185">Reference proteome</keyword>
<dbReference type="Proteomes" id="UP000193689">
    <property type="component" value="Unassembled WGS sequence"/>
</dbReference>
<dbReference type="InterPro" id="IPR035899">
    <property type="entry name" value="DBL_dom_sf"/>
</dbReference>
<evidence type="ECO:0000313" key="4">
    <source>
        <dbReference type="Proteomes" id="UP000193689"/>
    </source>
</evidence>
<name>A0A1Y2EJ87_9PEZI</name>
<proteinExistence type="predicted"/>
<feature type="domain" description="Cdc24/Scd1 N-terminal" evidence="2">
    <location>
        <begin position="362"/>
        <end position="447"/>
    </location>
</feature>
<dbReference type="PANTHER" id="PTHR47339">
    <property type="entry name" value="CELL DIVISION CONTROL PROTEIN 24"/>
    <property type="match status" value="1"/>
</dbReference>
<evidence type="ECO:0000259" key="2">
    <source>
        <dbReference type="Pfam" id="PF06395"/>
    </source>
</evidence>
<dbReference type="OrthoDB" id="19923at2759"/>
<dbReference type="EMBL" id="MCFJ01000001">
    <property type="protein sequence ID" value="ORY71384.1"/>
    <property type="molecule type" value="Genomic_DNA"/>
</dbReference>
<protein>
    <recommendedName>
        <fullName evidence="2">Cdc24/Scd1 N-terminal domain-containing protein</fullName>
    </recommendedName>
</protein>
<dbReference type="GO" id="GO:0030010">
    <property type="term" value="P:establishment of cell polarity"/>
    <property type="evidence" value="ECO:0007669"/>
    <property type="project" value="TreeGrafter"/>
</dbReference>
<dbReference type="GO" id="GO:0000935">
    <property type="term" value="C:division septum"/>
    <property type="evidence" value="ECO:0007669"/>
    <property type="project" value="TreeGrafter"/>
</dbReference>
<evidence type="ECO:0000313" key="3">
    <source>
        <dbReference type="EMBL" id="ORY71384.1"/>
    </source>
</evidence>
<dbReference type="GO" id="GO:0031106">
    <property type="term" value="P:septin ring organization"/>
    <property type="evidence" value="ECO:0007669"/>
    <property type="project" value="TreeGrafter"/>
</dbReference>
<sequence length="703" mass="77404">MADPLSVAASIIGILGAAGQVVEWLAPVVSAIKDTPKLAPPVYSEVVNVRLILSVLQNLIPNLATMSRRRTDLISVDQLIAILTDGVLIFSELEALAPTLSTPVSQIPLITRLQWARKEGDLTVIVARLQSFKLSVSLILNIFQCESDSVAAETQSELSVSVTSLLKSNKDLSRRLASLENSFDNGSILSRRHSAFASEADDEADGSNAPGAASSGWTITERRPKSTISPLEPIAESEPSTFTFETDLQSSRVYRNAKRDTCDFSFTSSVARSNAWSAISGLSVGNVSIISVIALPIYAADISNPQHYNFGSSVAGDSSPARSTPRGKSLYQDCLVLKARLLNIEGFEDLFLDVSSNFPDENPVSTLRAGLRLRSALFLIHNTLSLRNQTGPVPLQAHWDLKAAVYTFLKFCINQLQIPPAACAVISNLSSDDILEFRKIVRFVGKVFDDHLPGSTISAHDEALIIKPLWRRELRTVTQLISEDFIADETEYSAQLENLLEIKVKLENAGNLRFDWIIQSFVSAAGLADAQQHFLVAAEMTMNQPTEARNWGSLFLVHTSIFRSHKEFLVSNKVAGEATAAKTDWPDDGEAEALLTEALRMFAIPSQRFAKYGTFLEEILDHCQLGSYREADLIKAIDLLNATSAEIEHAFKLEETRRLVDDLASRVKDWKGLQVQNFGKLLMFDIVKVTPPWKDALEREVCI</sequence>
<dbReference type="GO" id="GO:0043332">
    <property type="term" value="C:mating projection tip"/>
    <property type="evidence" value="ECO:0007669"/>
    <property type="project" value="TreeGrafter"/>
</dbReference>
<dbReference type="AlphaFoldDB" id="A0A1Y2EJ87"/>
<comment type="caution">
    <text evidence="3">The sequence shown here is derived from an EMBL/GenBank/DDBJ whole genome shotgun (WGS) entry which is preliminary data.</text>
</comment>
<dbReference type="GeneID" id="63781978"/>
<dbReference type="GO" id="GO:0005737">
    <property type="term" value="C:cytoplasm"/>
    <property type="evidence" value="ECO:0007669"/>
    <property type="project" value="TreeGrafter"/>
</dbReference>
<gene>
    <name evidence="3" type="ORF">BCR38DRAFT_9196</name>
</gene>
<dbReference type="PANTHER" id="PTHR47339:SF1">
    <property type="entry name" value="CELL DIVISION CONTROL PROTEIN 24"/>
    <property type="match status" value="1"/>
</dbReference>
<dbReference type="InterPro" id="IPR053026">
    <property type="entry name" value="CDC42_GEF"/>
</dbReference>
<dbReference type="InParanoid" id="A0A1Y2EJ87"/>
<dbReference type="Gene3D" id="1.20.900.10">
    <property type="entry name" value="Dbl homology (DH) domain"/>
    <property type="match status" value="1"/>
</dbReference>
<feature type="region of interest" description="Disordered" evidence="1">
    <location>
        <begin position="199"/>
        <end position="222"/>
    </location>
</feature>
<evidence type="ECO:0000256" key="1">
    <source>
        <dbReference type="SAM" id="MobiDB-lite"/>
    </source>
</evidence>
<organism evidence="3 4">
    <name type="scientific">Pseudomassariella vexata</name>
    <dbReference type="NCBI Taxonomy" id="1141098"/>
    <lineage>
        <taxon>Eukaryota</taxon>
        <taxon>Fungi</taxon>
        <taxon>Dikarya</taxon>
        <taxon>Ascomycota</taxon>
        <taxon>Pezizomycotina</taxon>
        <taxon>Sordariomycetes</taxon>
        <taxon>Xylariomycetidae</taxon>
        <taxon>Amphisphaeriales</taxon>
        <taxon>Pseudomassariaceae</taxon>
        <taxon>Pseudomassariella</taxon>
    </lineage>
</organism>
<dbReference type="STRING" id="1141098.A0A1Y2EJ87"/>